<proteinExistence type="predicted"/>
<gene>
    <name evidence="2" type="ORF">WS72_30775</name>
</gene>
<organism evidence="2 3">
    <name type="scientific">Burkholderia savannae</name>
    <dbReference type="NCBI Taxonomy" id="1637837"/>
    <lineage>
        <taxon>Bacteria</taxon>
        <taxon>Pseudomonadati</taxon>
        <taxon>Pseudomonadota</taxon>
        <taxon>Betaproteobacteria</taxon>
        <taxon>Burkholderiales</taxon>
        <taxon>Burkholderiaceae</taxon>
        <taxon>Burkholderia</taxon>
        <taxon>pseudomallei group</taxon>
    </lineage>
</organism>
<dbReference type="EMBL" id="LNJQ01000004">
    <property type="protein sequence ID" value="KWZ39143.1"/>
    <property type="molecule type" value="Genomic_DNA"/>
</dbReference>
<dbReference type="Proteomes" id="UP000070255">
    <property type="component" value="Unassembled WGS sequence"/>
</dbReference>
<sequence length="170" mass="17789">MTIVKQAADDVRRGARRLAVTRRCGLGSAERGGDRRRASPRVQAVAALRTAARRYGAAAGCVAHMRRDTLRRTRRGGIVAGTRCGAARSRRIGERRLTQVNAGGPARHTLAQQSAEGRAEPPRPKNGNGNGSASGVPARPFAGRGACGARDRGGACAANLSRARNTRTSG</sequence>
<evidence type="ECO:0000256" key="1">
    <source>
        <dbReference type="SAM" id="MobiDB-lite"/>
    </source>
</evidence>
<comment type="caution">
    <text evidence="2">The sequence shown here is derived from an EMBL/GenBank/DDBJ whole genome shotgun (WGS) entry which is preliminary data.</text>
</comment>
<evidence type="ECO:0000313" key="2">
    <source>
        <dbReference type="EMBL" id="KWZ39143.1"/>
    </source>
</evidence>
<accession>A0ABR5T7E1</accession>
<feature type="compositionally biased region" description="Low complexity" evidence="1">
    <location>
        <begin position="142"/>
        <end position="158"/>
    </location>
</feature>
<name>A0ABR5T7E1_9BURK</name>
<evidence type="ECO:0000313" key="3">
    <source>
        <dbReference type="Proteomes" id="UP000070255"/>
    </source>
</evidence>
<reference evidence="2 3" key="1">
    <citation type="submission" date="2015-11" db="EMBL/GenBank/DDBJ databases">
        <authorList>
            <person name="Sahl J."/>
            <person name="Wagner D."/>
            <person name="Keim P."/>
        </authorList>
    </citation>
    <scope>NUCLEOTIDE SEQUENCE [LARGE SCALE GENOMIC DNA]</scope>
    <source>
        <strain evidence="2 3">BDU18</strain>
    </source>
</reference>
<protein>
    <submittedName>
        <fullName evidence="2">Uncharacterized protein</fullName>
    </submittedName>
</protein>
<feature type="region of interest" description="Disordered" evidence="1">
    <location>
        <begin position="90"/>
        <end position="170"/>
    </location>
</feature>
<keyword evidence="3" id="KW-1185">Reference proteome</keyword>